<dbReference type="CDD" id="cd23509">
    <property type="entry name" value="Gnk2-like"/>
    <property type="match status" value="2"/>
</dbReference>
<dbReference type="AlphaFoldDB" id="A0AAD1ZU79"/>
<dbReference type="SUPFAM" id="SSF53720">
    <property type="entry name" value="ALDH-like"/>
    <property type="match status" value="1"/>
</dbReference>
<evidence type="ECO:0000256" key="7">
    <source>
        <dbReference type="SAM" id="Phobius"/>
    </source>
</evidence>
<dbReference type="EMBL" id="OU503047">
    <property type="protein sequence ID" value="CAI9773310.1"/>
    <property type="molecule type" value="Genomic_DNA"/>
</dbReference>
<dbReference type="InterPro" id="IPR016162">
    <property type="entry name" value="Ald_DH_N"/>
</dbReference>
<evidence type="ECO:0000256" key="1">
    <source>
        <dbReference type="ARBA" id="ARBA00009986"/>
    </source>
</evidence>
<evidence type="ECO:0000313" key="10">
    <source>
        <dbReference type="Proteomes" id="UP000834106"/>
    </source>
</evidence>
<dbReference type="InterPro" id="IPR016163">
    <property type="entry name" value="Ald_DH_C"/>
</dbReference>
<keyword evidence="7" id="KW-0812">Transmembrane</keyword>
<evidence type="ECO:0000256" key="5">
    <source>
        <dbReference type="ARBA" id="ARBA00023027"/>
    </source>
</evidence>
<keyword evidence="7" id="KW-1133">Transmembrane helix</keyword>
<dbReference type="GO" id="GO:0110095">
    <property type="term" value="P:cellular detoxification of aldehyde"/>
    <property type="evidence" value="ECO:0007669"/>
    <property type="project" value="UniProtKB-ARBA"/>
</dbReference>
<organism evidence="9 10">
    <name type="scientific">Fraxinus pennsylvanica</name>
    <dbReference type="NCBI Taxonomy" id="56036"/>
    <lineage>
        <taxon>Eukaryota</taxon>
        <taxon>Viridiplantae</taxon>
        <taxon>Streptophyta</taxon>
        <taxon>Embryophyta</taxon>
        <taxon>Tracheophyta</taxon>
        <taxon>Spermatophyta</taxon>
        <taxon>Magnoliopsida</taxon>
        <taxon>eudicotyledons</taxon>
        <taxon>Gunneridae</taxon>
        <taxon>Pentapetalae</taxon>
        <taxon>asterids</taxon>
        <taxon>lamiids</taxon>
        <taxon>Lamiales</taxon>
        <taxon>Oleaceae</taxon>
        <taxon>Oleeae</taxon>
        <taxon>Fraxinus</taxon>
    </lineage>
</organism>
<keyword evidence="7" id="KW-0472">Membrane</keyword>
<sequence>MTSGLGRDAGAPLVSHPHVDKIAFTGSNATGSKIMTSAAQLVKPICSATSRLLVHESIAAEFLDKLVKWCKNIKTSDPLEEGCRLGPVVSSGQYEKVMKFISIAKDEGATILCGGEYPRHLKKGYYIKPAIITDVKTSMQIWREEVFGSVLCVKTFKIEDEAIELANDTQYGLAAAVLSQDLERGDVNTDTCQQCVETGTSEVLQRCPKQKRATIWYDYCTLRYSNESLFSRPEQSVTSNLTNMQNITDEPERFRQVLGETLNEIVSKAVNNNPSNEKFATKIAKFTASVSLYTLAQCMPYLTSGECDFCLKSAIPILRTCCDNKKGGRVIGESCNIRYEVYSFFGSTVAPAPPHTPNSPPIQPSLPSPSSTSQGNGGISKLVIIAIVVPIAVSFVCLFIIRCFLTRRTRKKAYYAFNEENGFCIDPNHLED</sequence>
<keyword evidence="2" id="KW-0732">Signal</keyword>
<feature type="transmembrane region" description="Helical" evidence="7">
    <location>
        <begin position="382"/>
        <end position="405"/>
    </location>
</feature>
<dbReference type="FunFam" id="3.30.430.20:FF:000002">
    <property type="entry name" value="Cysteine-rich receptor-like protein kinase 10"/>
    <property type="match status" value="1"/>
</dbReference>
<dbReference type="Pfam" id="PF00171">
    <property type="entry name" value="Aldedh"/>
    <property type="match status" value="1"/>
</dbReference>
<dbReference type="PANTHER" id="PTHR43860">
    <property type="entry name" value="BETAINE ALDEHYDE DEHYDROGENASE"/>
    <property type="match status" value="1"/>
</dbReference>
<dbReference type="Pfam" id="PF01657">
    <property type="entry name" value="Stress-antifung"/>
    <property type="match status" value="1"/>
</dbReference>
<gene>
    <name evidence="9" type="ORF">FPE_LOCUS20740</name>
</gene>
<keyword evidence="10" id="KW-1185">Reference proteome</keyword>
<dbReference type="InterPro" id="IPR002902">
    <property type="entry name" value="GNK2"/>
</dbReference>
<evidence type="ECO:0000256" key="4">
    <source>
        <dbReference type="ARBA" id="ARBA00023002"/>
    </source>
</evidence>
<evidence type="ECO:0000256" key="6">
    <source>
        <dbReference type="SAM" id="MobiDB-lite"/>
    </source>
</evidence>
<dbReference type="PROSITE" id="PS51473">
    <property type="entry name" value="GNK2"/>
    <property type="match status" value="2"/>
</dbReference>
<evidence type="ECO:0000256" key="3">
    <source>
        <dbReference type="ARBA" id="ARBA00022737"/>
    </source>
</evidence>
<feature type="domain" description="Gnk2-homologous" evidence="8">
    <location>
        <begin position="235"/>
        <end position="344"/>
    </location>
</feature>
<dbReference type="Gene3D" id="3.40.309.10">
    <property type="entry name" value="Aldehyde Dehydrogenase, Chain A, domain 2"/>
    <property type="match status" value="1"/>
</dbReference>
<protein>
    <recommendedName>
        <fullName evidence="8">Gnk2-homologous domain-containing protein</fullName>
    </recommendedName>
</protein>
<feature type="domain" description="Gnk2-homologous" evidence="8">
    <location>
        <begin position="129"/>
        <end position="229"/>
    </location>
</feature>
<evidence type="ECO:0000313" key="9">
    <source>
        <dbReference type="EMBL" id="CAI9773310.1"/>
    </source>
</evidence>
<dbReference type="PANTHER" id="PTHR43860:SF2">
    <property type="entry name" value="BETAINE ALDEHYDE DEHYDROGENASE-RELATED"/>
    <property type="match status" value="1"/>
</dbReference>
<feature type="compositionally biased region" description="Pro residues" evidence="6">
    <location>
        <begin position="353"/>
        <end position="367"/>
    </location>
</feature>
<keyword evidence="4" id="KW-0560">Oxidoreductase</keyword>
<dbReference type="Gene3D" id="3.40.605.10">
    <property type="entry name" value="Aldehyde Dehydrogenase, Chain A, domain 1"/>
    <property type="match status" value="1"/>
</dbReference>
<dbReference type="InterPro" id="IPR038408">
    <property type="entry name" value="GNK2_sf"/>
</dbReference>
<dbReference type="FunFam" id="3.40.309.10:FF:000012">
    <property type="entry name" value="Betaine aldehyde dehydrogenase"/>
    <property type="match status" value="1"/>
</dbReference>
<dbReference type="InterPro" id="IPR016161">
    <property type="entry name" value="Ald_DH/histidinol_DH"/>
</dbReference>
<reference evidence="9" key="1">
    <citation type="submission" date="2023-05" db="EMBL/GenBank/DDBJ databases">
        <authorList>
            <person name="Huff M."/>
        </authorList>
    </citation>
    <scope>NUCLEOTIDE SEQUENCE</scope>
</reference>
<keyword evidence="3" id="KW-0677">Repeat</keyword>
<dbReference type="GO" id="GO:0019145">
    <property type="term" value="F:aminobutyraldehyde dehydrogenase (NAD+) activity"/>
    <property type="evidence" value="ECO:0007669"/>
    <property type="project" value="UniProtKB-ARBA"/>
</dbReference>
<comment type="similarity">
    <text evidence="1">Belongs to the aldehyde dehydrogenase family.</text>
</comment>
<keyword evidence="5" id="KW-0520">NAD</keyword>
<dbReference type="InterPro" id="IPR015590">
    <property type="entry name" value="Aldehyde_DH_dom"/>
</dbReference>
<dbReference type="Proteomes" id="UP000834106">
    <property type="component" value="Chromosome 12"/>
</dbReference>
<accession>A0AAD1ZU79</accession>
<feature type="region of interest" description="Disordered" evidence="6">
    <location>
        <begin position="353"/>
        <end position="373"/>
    </location>
</feature>
<proteinExistence type="inferred from homology"/>
<evidence type="ECO:0000256" key="2">
    <source>
        <dbReference type="ARBA" id="ARBA00022729"/>
    </source>
</evidence>
<evidence type="ECO:0000259" key="8">
    <source>
        <dbReference type="PROSITE" id="PS51473"/>
    </source>
</evidence>
<name>A0AAD1ZU79_9LAMI</name>
<dbReference type="Gene3D" id="3.30.430.20">
    <property type="entry name" value="Gnk2 domain, C-X8-C-X2-C motif"/>
    <property type="match status" value="1"/>
</dbReference>